<sequence>MTLWEEYPRFRFARRDHGTVSYAVHGQLLLVFFFVKQDQNLVLRKSRLINGVAPDTVRNTLRVFRRDPLFSLEYKSIRDLRERRIPFGVWNRNVDDISVHSQPVKSLANPVISFRETKVSCGGGVMKVP</sequence>
<reference evidence="1" key="1">
    <citation type="submission" date="2020-08" db="EMBL/GenBank/DDBJ databases">
        <title>Multicomponent nature underlies the extraordinary mechanical properties of spider dragline silk.</title>
        <authorList>
            <person name="Kono N."/>
            <person name="Nakamura H."/>
            <person name="Mori M."/>
            <person name="Yoshida Y."/>
            <person name="Ohtoshi R."/>
            <person name="Malay A.D."/>
            <person name="Moran D.A.P."/>
            <person name="Tomita M."/>
            <person name="Numata K."/>
            <person name="Arakawa K."/>
        </authorList>
    </citation>
    <scope>NUCLEOTIDE SEQUENCE</scope>
</reference>
<keyword evidence="2" id="KW-1185">Reference proteome</keyword>
<accession>A0A8X6S3U2</accession>
<protein>
    <submittedName>
        <fullName evidence="1">Uncharacterized protein</fullName>
    </submittedName>
</protein>
<dbReference type="AlphaFoldDB" id="A0A8X6S3U2"/>
<evidence type="ECO:0000313" key="2">
    <source>
        <dbReference type="Proteomes" id="UP000887159"/>
    </source>
</evidence>
<dbReference type="EMBL" id="BMAU01021233">
    <property type="protein sequence ID" value="GFY02367.1"/>
    <property type="molecule type" value="Genomic_DNA"/>
</dbReference>
<name>A0A8X6S3U2_TRICX</name>
<gene>
    <name evidence="1" type="ORF">TNCV_3502491</name>
</gene>
<proteinExistence type="predicted"/>
<organism evidence="1 2">
    <name type="scientific">Trichonephila clavipes</name>
    <name type="common">Golden silk orbweaver</name>
    <name type="synonym">Nephila clavipes</name>
    <dbReference type="NCBI Taxonomy" id="2585209"/>
    <lineage>
        <taxon>Eukaryota</taxon>
        <taxon>Metazoa</taxon>
        <taxon>Ecdysozoa</taxon>
        <taxon>Arthropoda</taxon>
        <taxon>Chelicerata</taxon>
        <taxon>Arachnida</taxon>
        <taxon>Araneae</taxon>
        <taxon>Araneomorphae</taxon>
        <taxon>Entelegynae</taxon>
        <taxon>Araneoidea</taxon>
        <taxon>Nephilidae</taxon>
        <taxon>Trichonephila</taxon>
    </lineage>
</organism>
<comment type="caution">
    <text evidence="1">The sequence shown here is derived from an EMBL/GenBank/DDBJ whole genome shotgun (WGS) entry which is preliminary data.</text>
</comment>
<evidence type="ECO:0000313" key="1">
    <source>
        <dbReference type="EMBL" id="GFY02367.1"/>
    </source>
</evidence>
<dbReference type="Proteomes" id="UP000887159">
    <property type="component" value="Unassembled WGS sequence"/>
</dbReference>